<dbReference type="EMBL" id="CP101717">
    <property type="protein sequence ID" value="WLD58620.1"/>
    <property type="molecule type" value="Genomic_DNA"/>
</dbReference>
<dbReference type="AlphaFoldDB" id="A0AB38YIE3"/>
<proteinExistence type="predicted"/>
<accession>A0AB38YIE3</accession>
<feature type="transmembrane region" description="Helical" evidence="1">
    <location>
        <begin position="582"/>
        <end position="602"/>
    </location>
</feature>
<feature type="transmembrane region" description="Helical" evidence="1">
    <location>
        <begin position="412"/>
        <end position="432"/>
    </location>
</feature>
<protein>
    <submittedName>
        <fullName evidence="2">DUF4231 domain-containing protein</fullName>
    </submittedName>
</protein>
<dbReference type="SUPFAM" id="SSF102405">
    <property type="entry name" value="MCP/YpsA-like"/>
    <property type="match status" value="1"/>
</dbReference>
<sequence length="709" mass="80550">MPTQTADYHHRIAPALGVMVTGHRAKRLQQSGYEPRSSAIAEVLNAVLQRVQARAEQAFATGARVYDDVPPVYRLLTGVADGVDEMAANAAQPNGYELHVVAPGRADDASYQEPEPQRAISLGMKPTGVRSRTLRQDDYSLRDRMVLSFSDLMIAVWDGQEPFPMTSGTALAVKSALLRRIPVIWLELAQNGEAPNVWLADPARLTDRALTEIDVLDATPELLRGLFNRYALHDSGFDQQLDVWLEGLLLPFLPALNEDNEERVLRRRIARQDTTLGYLLGWLKFFVTFGGTRRPLGLFNWLLGGVLWLQVMLNPPQRSAGLHILECLNSDVRKISWQENMVSRLHGFFSGLIKLEPREAVRALRSERLETQQNHSDAPSSPIRETSLPGFFHWADAQARVFATRYRDDTWVIYYAAALAVFCAVAGAIYLWPAKEPGWYYIWVVLEFILLRFVVGRVLIARFKGWHERWMSYRYLAEQLRILRIGFPLMVMPESVKQRVWEPEANPEKEAHSPVRVIQPEGWILQRIVVAEGLPKSAAGKAYFRITHHNDAILQGVNHALADNRAYYQSKYHRLHKDHHRLHRFSLLLFALTFAAVLSHFVFHLPGILFFTAFFPAWGAAIHGILNQNEVGRISAISAQTWQRLTTLSQAMQMHQTITEAGVAINDQAIAWARTRELRELVRAFTDTLADENKQWVSLLQHNQPDLPA</sequence>
<reference evidence="2" key="1">
    <citation type="submission" date="2022-07" db="EMBL/GenBank/DDBJ databases">
        <title>Complete genome sequence of Salinispirillum sp. LH10-3-1 capable of multiple carbohydrate inversion isolated from a soda lake.</title>
        <authorList>
            <person name="Liu J."/>
            <person name="Zhai Y."/>
            <person name="Zhang H."/>
            <person name="Yang H."/>
            <person name="Qu J."/>
            <person name="Li J."/>
        </authorList>
    </citation>
    <scope>NUCLEOTIDE SEQUENCE</scope>
    <source>
        <strain evidence="2">LH 10-3-1</strain>
    </source>
</reference>
<gene>
    <name evidence="2" type="ORF">NFC81_02210</name>
</gene>
<feature type="transmembrane region" description="Helical" evidence="1">
    <location>
        <begin position="608"/>
        <end position="626"/>
    </location>
</feature>
<dbReference type="Gene3D" id="3.40.50.450">
    <property type="match status" value="1"/>
</dbReference>
<keyword evidence="1" id="KW-0472">Membrane</keyword>
<feature type="transmembrane region" description="Helical" evidence="1">
    <location>
        <begin position="438"/>
        <end position="460"/>
    </location>
</feature>
<dbReference type="RefSeq" id="WP_304995906.1">
    <property type="nucleotide sequence ID" value="NZ_CP101717.1"/>
</dbReference>
<keyword evidence="1" id="KW-0812">Transmembrane</keyword>
<evidence type="ECO:0000313" key="2">
    <source>
        <dbReference type="EMBL" id="WLD58620.1"/>
    </source>
</evidence>
<evidence type="ECO:0000256" key="1">
    <source>
        <dbReference type="SAM" id="Phobius"/>
    </source>
</evidence>
<name>A0AB38YIE3_9GAMM</name>
<keyword evidence="1" id="KW-1133">Transmembrane helix</keyword>
<organism evidence="2">
    <name type="scientific">Salinispirillum sp. LH 10-3-1</name>
    <dbReference type="NCBI Taxonomy" id="2952525"/>
    <lineage>
        <taxon>Bacteria</taxon>
        <taxon>Pseudomonadati</taxon>
        <taxon>Pseudomonadota</taxon>
        <taxon>Gammaproteobacteria</taxon>
        <taxon>Oceanospirillales</taxon>
        <taxon>Saccharospirillaceae</taxon>
        <taxon>Salinispirillum</taxon>
    </lineage>
</organism>